<protein>
    <submittedName>
        <fullName evidence="1">D-lactate dehydrogenase</fullName>
        <ecNumber evidence="1">1.1.1.28</ecNumber>
    </submittedName>
</protein>
<dbReference type="AlphaFoldDB" id="A0A0B8Q8J2"/>
<name>A0A0B8Q8J2_9VIBR</name>
<proteinExistence type="predicted"/>
<keyword evidence="1" id="KW-0560">Oxidoreductase</keyword>
<dbReference type="Proteomes" id="UP000031666">
    <property type="component" value="Unassembled WGS sequence"/>
</dbReference>
<reference evidence="1 2" key="1">
    <citation type="submission" date="2015-01" db="EMBL/GenBank/DDBJ databases">
        <title>Vibrio sp. C94 JCM 19241 whole genome shotgun sequence.</title>
        <authorList>
            <person name="Sawabe T."/>
            <person name="Meirelles P."/>
            <person name="Feng G."/>
            <person name="Sayaka M."/>
            <person name="Hattori M."/>
            <person name="Ohkuma M."/>
        </authorList>
    </citation>
    <scope>NUCLEOTIDE SEQUENCE [LARGE SCALE GENOMIC DNA]</scope>
    <source>
        <strain evidence="2">JCM 19241</strain>
    </source>
</reference>
<evidence type="ECO:0000313" key="2">
    <source>
        <dbReference type="Proteomes" id="UP000031666"/>
    </source>
</evidence>
<accession>A0A0B8Q8J2</accession>
<dbReference type="EC" id="1.1.1.28" evidence="1"/>
<organism evidence="1 2">
    <name type="scientific">Vibrio ishigakensis</name>
    <dbReference type="NCBI Taxonomy" id="1481914"/>
    <lineage>
        <taxon>Bacteria</taxon>
        <taxon>Pseudomonadati</taxon>
        <taxon>Pseudomonadota</taxon>
        <taxon>Gammaproteobacteria</taxon>
        <taxon>Vibrionales</taxon>
        <taxon>Vibrionaceae</taxon>
        <taxon>Vibrio</taxon>
    </lineage>
</organism>
<reference evidence="1 2" key="2">
    <citation type="submission" date="2015-01" db="EMBL/GenBank/DDBJ databases">
        <authorList>
            <consortium name="NBRP consortium"/>
            <person name="Sawabe T."/>
            <person name="Meirelles P."/>
            <person name="Feng G."/>
            <person name="Sayaka M."/>
            <person name="Hattori M."/>
            <person name="Ohkuma M."/>
        </authorList>
    </citation>
    <scope>NUCLEOTIDE SEQUENCE [LARGE SCALE GENOMIC DNA]</scope>
    <source>
        <strain evidence="2">JCM 19241</strain>
    </source>
</reference>
<dbReference type="GO" id="GO:0008720">
    <property type="term" value="F:D-lactate dehydrogenase (NAD+) activity"/>
    <property type="evidence" value="ECO:0007669"/>
    <property type="project" value="UniProtKB-EC"/>
</dbReference>
<dbReference type="STRING" id="1481914.JCM19241_2727"/>
<dbReference type="EMBL" id="BBSC01000001">
    <property type="protein sequence ID" value="GAM73272.1"/>
    <property type="molecule type" value="Genomic_DNA"/>
</dbReference>
<evidence type="ECO:0000313" key="1">
    <source>
        <dbReference type="EMBL" id="GAM73272.1"/>
    </source>
</evidence>
<gene>
    <name evidence="1" type="ORF">JCM19241_2727</name>
</gene>
<comment type="caution">
    <text evidence="1">The sequence shown here is derived from an EMBL/GenBank/DDBJ whole genome shotgun (WGS) entry which is preliminary data.</text>
</comment>
<sequence>MMTLNRRFHKAYQRTRDANFSLEGWWALISLVKLRAS</sequence>